<keyword evidence="6" id="KW-0479">Metal-binding</keyword>
<evidence type="ECO:0000256" key="11">
    <source>
        <dbReference type="ARBA" id="ARBA00023136"/>
    </source>
</evidence>
<evidence type="ECO:0000256" key="1">
    <source>
        <dbReference type="ARBA" id="ARBA00001947"/>
    </source>
</evidence>
<dbReference type="EMBL" id="FOSN01000013">
    <property type="protein sequence ID" value="SFK64738.1"/>
    <property type="molecule type" value="Genomic_DNA"/>
</dbReference>
<keyword evidence="7" id="KW-0378">Hydrolase</keyword>
<evidence type="ECO:0000313" key="14">
    <source>
        <dbReference type="Proteomes" id="UP000198755"/>
    </source>
</evidence>
<dbReference type="PANTHER" id="PTHR39188">
    <property type="entry name" value="MEMBRANE-ASSOCIATED ZINC METALLOPROTEASE M50B"/>
    <property type="match status" value="1"/>
</dbReference>
<comment type="subcellular location">
    <subcellularLocation>
        <location evidence="2">Membrane</location>
        <topology evidence="2">Multi-pass membrane protein</topology>
    </subcellularLocation>
</comment>
<dbReference type="Pfam" id="PF02163">
    <property type="entry name" value="Peptidase_M50"/>
    <property type="match status" value="1"/>
</dbReference>
<comment type="cofactor">
    <cofactor evidence="1">
        <name>Zn(2+)</name>
        <dbReference type="ChEBI" id="CHEBI:29105"/>
    </cofactor>
</comment>
<protein>
    <recommendedName>
        <fullName evidence="12">Peptidase M50 domain-containing protein</fullName>
    </recommendedName>
</protein>
<keyword evidence="9" id="KW-1133">Transmembrane helix</keyword>
<dbReference type="PANTHER" id="PTHR39188:SF3">
    <property type="entry name" value="STAGE IV SPORULATION PROTEIN FB"/>
    <property type="match status" value="1"/>
</dbReference>
<evidence type="ECO:0000256" key="9">
    <source>
        <dbReference type="ARBA" id="ARBA00022989"/>
    </source>
</evidence>
<evidence type="ECO:0000259" key="12">
    <source>
        <dbReference type="Pfam" id="PF02163"/>
    </source>
</evidence>
<evidence type="ECO:0000256" key="2">
    <source>
        <dbReference type="ARBA" id="ARBA00004141"/>
    </source>
</evidence>
<dbReference type="GO" id="GO:0006508">
    <property type="term" value="P:proteolysis"/>
    <property type="evidence" value="ECO:0007669"/>
    <property type="project" value="UniProtKB-KW"/>
</dbReference>
<keyword evidence="11" id="KW-0472">Membrane</keyword>
<comment type="similarity">
    <text evidence="3">Belongs to the peptidase M50B family.</text>
</comment>
<feature type="domain" description="Peptidase M50" evidence="12">
    <location>
        <begin position="16"/>
        <end position="71"/>
    </location>
</feature>
<keyword evidence="8" id="KW-0862">Zinc</keyword>
<sequence length="73" mass="8231">MRQTTVIYPLEFQKSLLIFVCVVLHEFGHILMARRFGIETPDVTLMPIGGVASMKRMSEKPAQELAVALAGRW</sequence>
<accession>A0A1I4B793</accession>
<gene>
    <name evidence="13" type="ORF">SAMN05444581_11387</name>
</gene>
<evidence type="ECO:0000256" key="4">
    <source>
        <dbReference type="ARBA" id="ARBA00022670"/>
    </source>
</evidence>
<keyword evidence="4" id="KW-0645">Protease</keyword>
<reference evidence="13 14" key="1">
    <citation type="submission" date="2016-10" db="EMBL/GenBank/DDBJ databases">
        <authorList>
            <person name="de Groot N.N."/>
        </authorList>
    </citation>
    <scope>NUCLEOTIDE SEQUENCE [LARGE SCALE GENOMIC DNA]</scope>
    <source>
        <strain evidence="13 14">NE2</strain>
    </source>
</reference>
<evidence type="ECO:0000256" key="7">
    <source>
        <dbReference type="ARBA" id="ARBA00022801"/>
    </source>
</evidence>
<keyword evidence="10" id="KW-0482">Metalloprotease</keyword>
<evidence type="ECO:0000256" key="10">
    <source>
        <dbReference type="ARBA" id="ARBA00023049"/>
    </source>
</evidence>
<keyword evidence="14" id="KW-1185">Reference proteome</keyword>
<dbReference type="InterPro" id="IPR008915">
    <property type="entry name" value="Peptidase_M50"/>
</dbReference>
<keyword evidence="5" id="KW-0812">Transmembrane</keyword>
<evidence type="ECO:0000256" key="6">
    <source>
        <dbReference type="ARBA" id="ARBA00022723"/>
    </source>
</evidence>
<name>A0A1I4B793_9HYPH</name>
<dbReference type="GO" id="GO:0008237">
    <property type="term" value="F:metallopeptidase activity"/>
    <property type="evidence" value="ECO:0007669"/>
    <property type="project" value="UniProtKB-KW"/>
</dbReference>
<evidence type="ECO:0000256" key="5">
    <source>
        <dbReference type="ARBA" id="ARBA00022692"/>
    </source>
</evidence>
<dbReference type="Proteomes" id="UP000198755">
    <property type="component" value="Unassembled WGS sequence"/>
</dbReference>
<dbReference type="GO" id="GO:0046872">
    <property type="term" value="F:metal ion binding"/>
    <property type="evidence" value="ECO:0007669"/>
    <property type="project" value="UniProtKB-KW"/>
</dbReference>
<organism evidence="13 14">
    <name type="scientific">Methylocapsa palsarum</name>
    <dbReference type="NCBI Taxonomy" id="1612308"/>
    <lineage>
        <taxon>Bacteria</taxon>
        <taxon>Pseudomonadati</taxon>
        <taxon>Pseudomonadota</taxon>
        <taxon>Alphaproteobacteria</taxon>
        <taxon>Hyphomicrobiales</taxon>
        <taxon>Beijerinckiaceae</taxon>
        <taxon>Methylocapsa</taxon>
    </lineage>
</organism>
<evidence type="ECO:0000256" key="8">
    <source>
        <dbReference type="ARBA" id="ARBA00022833"/>
    </source>
</evidence>
<dbReference type="STRING" id="1612308.SAMN05444581_11387"/>
<proteinExistence type="inferred from homology"/>
<evidence type="ECO:0000313" key="13">
    <source>
        <dbReference type="EMBL" id="SFK64738.1"/>
    </source>
</evidence>
<evidence type="ECO:0000256" key="3">
    <source>
        <dbReference type="ARBA" id="ARBA00007931"/>
    </source>
</evidence>
<dbReference type="GO" id="GO:0016020">
    <property type="term" value="C:membrane"/>
    <property type="evidence" value="ECO:0007669"/>
    <property type="project" value="UniProtKB-SubCell"/>
</dbReference>
<dbReference type="AlphaFoldDB" id="A0A1I4B793"/>